<dbReference type="InterPro" id="IPR013595">
    <property type="entry name" value="Pept_S33_TAP-like_C"/>
</dbReference>
<dbReference type="InterPro" id="IPR000073">
    <property type="entry name" value="AB_hydrolase_1"/>
</dbReference>
<evidence type="ECO:0000256" key="5">
    <source>
        <dbReference type="SAM" id="SignalP"/>
    </source>
</evidence>
<keyword evidence="9" id="KW-1185">Reference proteome</keyword>
<evidence type="ECO:0000256" key="2">
    <source>
        <dbReference type="ARBA" id="ARBA00022729"/>
    </source>
</evidence>
<sequence length="528" mass="58029">MQRRLVPLLAVGLMASLAPGIATAAPTAAPQPKPGPLASYEKQKPTWKRCAPDLPAAFQCAMLKVPMDYKRPAGKKLEIAVSRWKTSVKGKRQGVLLFNPGGPGGAGLDMPVFMKELMPKQLLDGYDLIGFDPRGVAASSPVACGLNESDAQWPRPYKAKTFAKDVAWAKGVADKCRKKQGEKLRYITTRNTARDMDILRIVLGEKKLNYVGYSYGTHLGAVYSQLFPAKTGRFVLDSAVDPKLTWRGMIQIWAEGTEPAFKRWAAWTAARDARYGLGSTEAQVTKAWWDLIAQADRKPIIVDGEPYNGDDIRNDLRATFFDVTAAADRVVELKKAAATPGRRASVTIPRQQERPSFRPMQTLDNVEASFWSVVCADNSAAWSRDTEQYRKDAVRDKARYPLYGDFTSNIKPCAFWDKSVEPAITINNRVPSLILQNEWDPATPYAAGVGMRKALKGSKLVSVKNGQGHGVYLFGGSTCADKLTTNYLLTGKLPAKDTTCTAPVPRSGKESAPADRLPNPLPQLPHRF</sequence>
<feature type="domain" description="Peptidase S33 tripeptidyl aminopeptidase-like C-terminal" evidence="7">
    <location>
        <begin position="401"/>
        <end position="500"/>
    </location>
</feature>
<comment type="similarity">
    <text evidence="1">Belongs to the peptidase S33 family.</text>
</comment>
<dbReference type="EMBL" id="BSBI01000010">
    <property type="protein sequence ID" value="GLF97117.1"/>
    <property type="molecule type" value="Genomic_DNA"/>
</dbReference>
<dbReference type="InterPro" id="IPR051601">
    <property type="entry name" value="Serine_prot/Carboxylest_S33"/>
</dbReference>
<feature type="region of interest" description="Disordered" evidence="4">
    <location>
        <begin position="499"/>
        <end position="528"/>
    </location>
</feature>
<dbReference type="InterPro" id="IPR029058">
    <property type="entry name" value="AB_hydrolase_fold"/>
</dbReference>
<organism evidence="8 9">
    <name type="scientific">Streptomyces yaizuensis</name>
    <dbReference type="NCBI Taxonomy" id="2989713"/>
    <lineage>
        <taxon>Bacteria</taxon>
        <taxon>Bacillati</taxon>
        <taxon>Actinomycetota</taxon>
        <taxon>Actinomycetes</taxon>
        <taxon>Kitasatosporales</taxon>
        <taxon>Streptomycetaceae</taxon>
        <taxon>Streptomyces</taxon>
    </lineage>
</organism>
<gene>
    <name evidence="8" type="ORF">SYYSPA8_22490</name>
</gene>
<feature type="compositionally biased region" description="Pro residues" evidence="4">
    <location>
        <begin position="519"/>
        <end position="528"/>
    </location>
</feature>
<name>A0ABQ5P3M6_9ACTN</name>
<feature type="chain" id="PRO_5046141827" evidence="5">
    <location>
        <begin position="25"/>
        <end position="528"/>
    </location>
</feature>
<dbReference type="PANTHER" id="PTHR43248">
    <property type="entry name" value="2-SUCCINYL-6-HYDROXY-2,4-CYCLOHEXADIENE-1-CARBOXYLATE SYNTHASE"/>
    <property type="match status" value="1"/>
</dbReference>
<evidence type="ECO:0000256" key="3">
    <source>
        <dbReference type="ARBA" id="ARBA00022801"/>
    </source>
</evidence>
<feature type="signal peptide" evidence="5">
    <location>
        <begin position="1"/>
        <end position="24"/>
    </location>
</feature>
<dbReference type="Pfam" id="PF08386">
    <property type="entry name" value="Abhydrolase_4"/>
    <property type="match status" value="1"/>
</dbReference>
<keyword evidence="2 5" id="KW-0732">Signal</keyword>
<dbReference type="GO" id="GO:0016787">
    <property type="term" value="F:hydrolase activity"/>
    <property type="evidence" value="ECO:0007669"/>
    <property type="project" value="UniProtKB-KW"/>
</dbReference>
<evidence type="ECO:0000259" key="7">
    <source>
        <dbReference type="Pfam" id="PF08386"/>
    </source>
</evidence>
<reference evidence="8 9" key="1">
    <citation type="submission" date="2022-10" db="EMBL/GenBank/DDBJ databases">
        <title>Draft genome sequence of Streptomyces sp. YSPA8.</title>
        <authorList>
            <person name="Moriuchi R."/>
            <person name="Dohra H."/>
            <person name="Yamamura H."/>
            <person name="Kodani S."/>
        </authorList>
    </citation>
    <scope>NUCLEOTIDE SEQUENCE [LARGE SCALE GENOMIC DNA]</scope>
    <source>
        <strain evidence="8 9">YSPA8</strain>
    </source>
</reference>
<feature type="domain" description="AB hydrolase-1" evidence="6">
    <location>
        <begin position="95"/>
        <end position="269"/>
    </location>
</feature>
<dbReference type="Proteomes" id="UP001291653">
    <property type="component" value="Unassembled WGS sequence"/>
</dbReference>
<evidence type="ECO:0000313" key="9">
    <source>
        <dbReference type="Proteomes" id="UP001291653"/>
    </source>
</evidence>
<dbReference type="Gene3D" id="3.40.50.1820">
    <property type="entry name" value="alpha/beta hydrolase"/>
    <property type="match status" value="1"/>
</dbReference>
<accession>A0ABQ5P3M6</accession>
<dbReference type="SUPFAM" id="SSF53474">
    <property type="entry name" value="alpha/beta-Hydrolases"/>
    <property type="match status" value="1"/>
</dbReference>
<comment type="caution">
    <text evidence="8">The sequence shown here is derived from an EMBL/GenBank/DDBJ whole genome shotgun (WGS) entry which is preliminary data.</text>
</comment>
<protein>
    <submittedName>
        <fullName evidence="8">Alpha/beta hydrolase</fullName>
    </submittedName>
</protein>
<dbReference type="PANTHER" id="PTHR43248:SF29">
    <property type="entry name" value="TRIPEPTIDYL AMINOPEPTIDASE"/>
    <property type="match status" value="1"/>
</dbReference>
<keyword evidence="3 8" id="KW-0378">Hydrolase</keyword>
<dbReference type="Pfam" id="PF00561">
    <property type="entry name" value="Abhydrolase_1"/>
    <property type="match status" value="1"/>
</dbReference>
<evidence type="ECO:0000256" key="4">
    <source>
        <dbReference type="SAM" id="MobiDB-lite"/>
    </source>
</evidence>
<proteinExistence type="inferred from homology"/>
<evidence type="ECO:0000259" key="6">
    <source>
        <dbReference type="Pfam" id="PF00561"/>
    </source>
</evidence>
<evidence type="ECO:0000313" key="8">
    <source>
        <dbReference type="EMBL" id="GLF97117.1"/>
    </source>
</evidence>
<evidence type="ECO:0000256" key="1">
    <source>
        <dbReference type="ARBA" id="ARBA00010088"/>
    </source>
</evidence>